<keyword evidence="3" id="KW-1185">Reference proteome</keyword>
<gene>
    <name evidence="2" type="ORF">I1A49_09040</name>
</gene>
<reference evidence="2 3" key="1">
    <citation type="submission" date="2020-11" db="EMBL/GenBank/DDBJ databases">
        <title>Complete genome sequence unveiled secondary metabolic potentials in Streptomyces solisilvae HNM0141.</title>
        <authorList>
            <person name="Huang X."/>
        </authorList>
    </citation>
    <scope>NUCLEOTIDE SEQUENCE [LARGE SCALE GENOMIC DNA]</scope>
    <source>
        <strain evidence="2 3">HNM0141</strain>
    </source>
</reference>
<dbReference type="Proteomes" id="UP000663421">
    <property type="component" value="Chromosome"/>
</dbReference>
<feature type="compositionally biased region" description="Basic and acidic residues" evidence="1">
    <location>
        <begin position="52"/>
        <end position="79"/>
    </location>
</feature>
<evidence type="ECO:0000256" key="1">
    <source>
        <dbReference type="SAM" id="MobiDB-lite"/>
    </source>
</evidence>
<dbReference type="EMBL" id="CP065050">
    <property type="protein sequence ID" value="QPI62334.1"/>
    <property type="molecule type" value="Genomic_DNA"/>
</dbReference>
<proteinExistence type="predicted"/>
<protein>
    <submittedName>
        <fullName evidence="2">Uncharacterized protein</fullName>
    </submittedName>
</protein>
<organism evidence="2 3">
    <name type="scientific">Streptomyces malaysiensis</name>
    <dbReference type="NCBI Taxonomy" id="92644"/>
    <lineage>
        <taxon>Bacteria</taxon>
        <taxon>Bacillati</taxon>
        <taxon>Actinomycetota</taxon>
        <taxon>Actinomycetes</taxon>
        <taxon>Kitasatosporales</taxon>
        <taxon>Streptomycetaceae</taxon>
        <taxon>Streptomyces</taxon>
        <taxon>Streptomyces violaceusniger group</taxon>
    </lineage>
</organism>
<name>A0ABX6WLW9_STRMQ</name>
<evidence type="ECO:0000313" key="3">
    <source>
        <dbReference type="Proteomes" id="UP000663421"/>
    </source>
</evidence>
<sequence>MRGPLVVRRGVPGYGEAPGVRGCARGRPGLSGADGLQQEVEVVGGFGGGKGRGREDDDGRGGEDGMAAEGRRQEGRDPAGHGAGGGERAAAAEDGQADAGGAGGVWWWAARAALATVWATWVRSPVAVAAFSSAHRSMVYDTAVARGRSSGLAAAPSWARATKA</sequence>
<accession>A0ABX6WLW9</accession>
<evidence type="ECO:0000313" key="2">
    <source>
        <dbReference type="EMBL" id="QPI62334.1"/>
    </source>
</evidence>
<feature type="region of interest" description="Disordered" evidence="1">
    <location>
        <begin position="43"/>
        <end position="99"/>
    </location>
</feature>
<feature type="compositionally biased region" description="Low complexity" evidence="1">
    <location>
        <begin position="88"/>
        <end position="97"/>
    </location>
</feature>